<dbReference type="AlphaFoldDB" id="A0A8E2JWI5"/>
<reference evidence="2 3" key="1">
    <citation type="journal article" date="2016" name="Nat. Commun.">
        <title>Ectomycorrhizal ecology is imprinted in the genome of the dominant symbiotic fungus Cenococcum geophilum.</title>
        <authorList>
            <consortium name="DOE Joint Genome Institute"/>
            <person name="Peter M."/>
            <person name="Kohler A."/>
            <person name="Ohm R.A."/>
            <person name="Kuo A."/>
            <person name="Krutzmann J."/>
            <person name="Morin E."/>
            <person name="Arend M."/>
            <person name="Barry K.W."/>
            <person name="Binder M."/>
            <person name="Choi C."/>
            <person name="Clum A."/>
            <person name="Copeland A."/>
            <person name="Grisel N."/>
            <person name="Haridas S."/>
            <person name="Kipfer T."/>
            <person name="LaButti K."/>
            <person name="Lindquist E."/>
            <person name="Lipzen A."/>
            <person name="Maire R."/>
            <person name="Meier B."/>
            <person name="Mihaltcheva S."/>
            <person name="Molinier V."/>
            <person name="Murat C."/>
            <person name="Poggeler S."/>
            <person name="Quandt C.A."/>
            <person name="Sperisen C."/>
            <person name="Tritt A."/>
            <person name="Tisserant E."/>
            <person name="Crous P.W."/>
            <person name="Henrissat B."/>
            <person name="Nehls U."/>
            <person name="Egli S."/>
            <person name="Spatafora J.W."/>
            <person name="Grigoriev I.V."/>
            <person name="Martin F.M."/>
        </authorList>
    </citation>
    <scope>NUCLEOTIDE SEQUENCE [LARGE SCALE GENOMIC DNA]</scope>
    <source>
        <strain evidence="2 3">CBS 207.34</strain>
    </source>
</reference>
<dbReference type="Proteomes" id="UP000250140">
    <property type="component" value="Unassembled WGS sequence"/>
</dbReference>
<evidence type="ECO:0000313" key="3">
    <source>
        <dbReference type="Proteomes" id="UP000250140"/>
    </source>
</evidence>
<keyword evidence="3" id="KW-1185">Reference proteome</keyword>
<keyword evidence="1" id="KW-0812">Transmembrane</keyword>
<name>A0A8E2JWI5_9PEZI</name>
<dbReference type="Gene3D" id="1.20.58.340">
    <property type="entry name" value="Magnesium transport protein CorA, transmembrane region"/>
    <property type="match status" value="1"/>
</dbReference>
<evidence type="ECO:0000256" key="1">
    <source>
        <dbReference type="SAM" id="Phobius"/>
    </source>
</evidence>
<proteinExistence type="predicted"/>
<organism evidence="2 3">
    <name type="scientific">Glonium stellatum</name>
    <dbReference type="NCBI Taxonomy" id="574774"/>
    <lineage>
        <taxon>Eukaryota</taxon>
        <taxon>Fungi</taxon>
        <taxon>Dikarya</taxon>
        <taxon>Ascomycota</taxon>
        <taxon>Pezizomycotina</taxon>
        <taxon>Dothideomycetes</taxon>
        <taxon>Pleosporomycetidae</taxon>
        <taxon>Gloniales</taxon>
        <taxon>Gloniaceae</taxon>
        <taxon>Glonium</taxon>
    </lineage>
</organism>
<evidence type="ECO:0000313" key="2">
    <source>
        <dbReference type="EMBL" id="OCL11792.1"/>
    </source>
</evidence>
<feature type="transmembrane region" description="Helical" evidence="1">
    <location>
        <begin position="97"/>
        <end position="114"/>
    </location>
</feature>
<sequence length="133" mass="14651">MPLLPAWLDENAHLEPRKLLGHTELLSRLDIQLQVLYDLMHSRIGDETLRDSSAMKSIPVLIIVFLPSTALASIFSMSSFFGQSPDGAHIVVSGELWIFWAIATPITLPVLYTAPQETLGSALVIPKADKSQE</sequence>
<keyword evidence="1" id="KW-0472">Membrane</keyword>
<dbReference type="EMBL" id="KV748989">
    <property type="protein sequence ID" value="OCL11792.1"/>
    <property type="molecule type" value="Genomic_DNA"/>
</dbReference>
<dbReference type="OrthoDB" id="2830640at2759"/>
<accession>A0A8E2JWI5</accession>
<gene>
    <name evidence="2" type="ORF">AOQ84DRAFT_361208</name>
</gene>
<feature type="transmembrane region" description="Helical" evidence="1">
    <location>
        <begin position="58"/>
        <end position="77"/>
    </location>
</feature>
<keyword evidence="1" id="KW-1133">Transmembrane helix</keyword>
<protein>
    <submittedName>
        <fullName evidence="2">Uncharacterized protein</fullName>
    </submittedName>
</protein>